<name>A0A1U7CN62_9BACT</name>
<comment type="subcellular location">
    <subcellularLocation>
        <location evidence="1">Cell membrane</location>
        <topology evidence="1">Multi-pass membrane protein</topology>
    </subcellularLocation>
</comment>
<evidence type="ECO:0000313" key="9">
    <source>
        <dbReference type="Proteomes" id="UP000186309"/>
    </source>
</evidence>
<feature type="transmembrane region" description="Helical" evidence="7">
    <location>
        <begin position="29"/>
        <end position="50"/>
    </location>
</feature>
<gene>
    <name evidence="8" type="ORF">BSF38_01817</name>
</gene>
<feature type="transmembrane region" description="Helical" evidence="7">
    <location>
        <begin position="62"/>
        <end position="85"/>
    </location>
</feature>
<dbReference type="EMBL" id="CP019082">
    <property type="protein sequence ID" value="APW60349.1"/>
    <property type="molecule type" value="Genomic_DNA"/>
</dbReference>
<organism evidence="8 9">
    <name type="scientific">Paludisphaera borealis</name>
    <dbReference type="NCBI Taxonomy" id="1387353"/>
    <lineage>
        <taxon>Bacteria</taxon>
        <taxon>Pseudomonadati</taxon>
        <taxon>Planctomycetota</taxon>
        <taxon>Planctomycetia</taxon>
        <taxon>Isosphaerales</taxon>
        <taxon>Isosphaeraceae</taxon>
        <taxon>Paludisphaera</taxon>
    </lineage>
</organism>
<dbReference type="PANTHER" id="PTHR23513:SF11">
    <property type="entry name" value="STAPHYLOFERRIN A TRANSPORTER"/>
    <property type="match status" value="1"/>
</dbReference>
<keyword evidence="6 7" id="KW-0472">Membrane</keyword>
<evidence type="ECO:0000256" key="6">
    <source>
        <dbReference type="ARBA" id="ARBA00023136"/>
    </source>
</evidence>
<feature type="transmembrane region" description="Helical" evidence="7">
    <location>
        <begin position="174"/>
        <end position="206"/>
    </location>
</feature>
<dbReference type="AlphaFoldDB" id="A0A1U7CN62"/>
<dbReference type="CDD" id="cd06173">
    <property type="entry name" value="MFS_MefA_like"/>
    <property type="match status" value="1"/>
</dbReference>
<accession>A0A1U7CN62</accession>
<dbReference type="Pfam" id="PF05977">
    <property type="entry name" value="MFS_3"/>
    <property type="match status" value="1"/>
</dbReference>
<dbReference type="OrthoDB" id="9775268at2"/>
<feature type="transmembrane region" description="Helical" evidence="7">
    <location>
        <begin position="305"/>
        <end position="325"/>
    </location>
</feature>
<evidence type="ECO:0000256" key="7">
    <source>
        <dbReference type="SAM" id="Phobius"/>
    </source>
</evidence>
<dbReference type="SUPFAM" id="SSF103473">
    <property type="entry name" value="MFS general substrate transporter"/>
    <property type="match status" value="1"/>
</dbReference>
<protein>
    <recommendedName>
        <fullName evidence="10">Enterobactin exporter EntS</fullName>
    </recommendedName>
</protein>
<dbReference type="Gene3D" id="1.20.1250.20">
    <property type="entry name" value="MFS general substrate transporter like domains"/>
    <property type="match status" value="1"/>
</dbReference>
<sequence length="448" mass="47576">MTAAESSPRVVPSRPRRPSMFASLAQRDYRLYFMGQGVSLIGTWLQAAAVRWLVYEQTRSEFLLGVVEVANLMPGLLIGLFSGAVSDRVAPRAMIVTMEFGQMACAFLLAALVGLGIVQFWQMVVILALARICVSFELPSRQVFLYDLVGTENLSNAIALNAGLFNATRVIGPALAGLGISVLGAAGCFTVNAVSYLAAIAAVFAIQPTVRPDRARGGKGAAFHDVLAGLAYLRGEPRLVRHLALMGFFGLMGMGYESMTPAYARRVVGAEVGGYSLILACGGAGATVGALTVARLGHRRHKDRLVVVGLLIFSTFLLAASLYPYWVPPTWPHYGRIAAAACCLLGAGFGAAMFYASTQTLIQLTIPDHLRGRIMGVWMVIFSGTVPIGALWTGRAASIWGVTRVMSVSAVVCIAVGLFLRWSGVLAEAPKQAARAETEPSSTPTASD</sequence>
<dbReference type="GO" id="GO:0005886">
    <property type="term" value="C:plasma membrane"/>
    <property type="evidence" value="ECO:0007669"/>
    <property type="project" value="UniProtKB-SubCell"/>
</dbReference>
<feature type="transmembrane region" description="Helical" evidence="7">
    <location>
        <begin position="399"/>
        <end position="420"/>
    </location>
</feature>
<evidence type="ECO:0000256" key="4">
    <source>
        <dbReference type="ARBA" id="ARBA00022692"/>
    </source>
</evidence>
<dbReference type="Proteomes" id="UP000186309">
    <property type="component" value="Chromosome"/>
</dbReference>
<feature type="transmembrane region" description="Helical" evidence="7">
    <location>
        <begin position="276"/>
        <end position="293"/>
    </location>
</feature>
<dbReference type="RefSeq" id="WP_076344930.1">
    <property type="nucleotide sequence ID" value="NZ_CP019082.1"/>
</dbReference>
<dbReference type="PANTHER" id="PTHR23513">
    <property type="entry name" value="INTEGRAL MEMBRANE EFFLUX PROTEIN-RELATED"/>
    <property type="match status" value="1"/>
</dbReference>
<dbReference type="InterPro" id="IPR036259">
    <property type="entry name" value="MFS_trans_sf"/>
</dbReference>
<feature type="transmembrane region" description="Helical" evidence="7">
    <location>
        <begin position="106"/>
        <end position="130"/>
    </location>
</feature>
<evidence type="ECO:0000256" key="5">
    <source>
        <dbReference type="ARBA" id="ARBA00022989"/>
    </source>
</evidence>
<dbReference type="InterPro" id="IPR010290">
    <property type="entry name" value="TM_effector"/>
</dbReference>
<evidence type="ECO:0000256" key="2">
    <source>
        <dbReference type="ARBA" id="ARBA00022448"/>
    </source>
</evidence>
<keyword evidence="2" id="KW-0813">Transport</keyword>
<dbReference type="KEGG" id="pbor:BSF38_01817"/>
<feature type="transmembrane region" description="Helical" evidence="7">
    <location>
        <begin position="337"/>
        <end position="356"/>
    </location>
</feature>
<keyword evidence="5 7" id="KW-1133">Transmembrane helix</keyword>
<reference evidence="9" key="1">
    <citation type="submission" date="2016-12" db="EMBL/GenBank/DDBJ databases">
        <title>Comparative genomics of four Isosphaeraceae planctomycetes: a common pool of plasmids and glycoside hydrolase genes.</title>
        <authorList>
            <person name="Ivanova A."/>
        </authorList>
    </citation>
    <scope>NUCLEOTIDE SEQUENCE [LARGE SCALE GENOMIC DNA]</scope>
    <source>
        <strain evidence="9">PX4</strain>
    </source>
</reference>
<evidence type="ECO:0000256" key="3">
    <source>
        <dbReference type="ARBA" id="ARBA00022475"/>
    </source>
</evidence>
<evidence type="ECO:0000313" key="8">
    <source>
        <dbReference type="EMBL" id="APW60349.1"/>
    </source>
</evidence>
<evidence type="ECO:0000256" key="1">
    <source>
        <dbReference type="ARBA" id="ARBA00004651"/>
    </source>
</evidence>
<dbReference type="STRING" id="1387353.BSF38_01817"/>
<keyword evidence="4 7" id="KW-0812">Transmembrane</keyword>
<keyword evidence="9" id="KW-1185">Reference proteome</keyword>
<keyword evidence="3" id="KW-1003">Cell membrane</keyword>
<proteinExistence type="predicted"/>
<feature type="transmembrane region" description="Helical" evidence="7">
    <location>
        <begin position="239"/>
        <end position="256"/>
    </location>
</feature>
<evidence type="ECO:0008006" key="10">
    <source>
        <dbReference type="Google" id="ProtNLM"/>
    </source>
</evidence>
<feature type="transmembrane region" description="Helical" evidence="7">
    <location>
        <begin position="376"/>
        <end position="393"/>
    </location>
</feature>